<evidence type="ECO:0000313" key="6">
    <source>
        <dbReference type="Proteomes" id="UP001210380"/>
    </source>
</evidence>
<comment type="subcellular location">
    <subcellularLocation>
        <location evidence="1">Virion</location>
    </subcellularLocation>
</comment>
<dbReference type="RefSeq" id="WP_270946822.1">
    <property type="nucleotide sequence ID" value="NZ_JAQGLA010000002.1"/>
</dbReference>
<dbReference type="EMBL" id="JAQGLA010000002">
    <property type="protein sequence ID" value="MDA3624258.1"/>
    <property type="molecule type" value="Genomic_DNA"/>
</dbReference>
<reference evidence="5 6" key="1">
    <citation type="submission" date="2022-11" db="EMBL/GenBank/DDBJ databases">
        <title>Draft genome sequence of Saccharopolyspora sp. WRP15-2 isolated from rhizosphere soils of wild rice in Thailand.</title>
        <authorList>
            <person name="Duangmal K."/>
            <person name="Kammanee S."/>
            <person name="Muangham S."/>
        </authorList>
    </citation>
    <scope>NUCLEOTIDE SEQUENCE [LARGE SCALE GENOMIC DNA]</scope>
    <source>
        <strain evidence="5 6">WRP15-2</strain>
    </source>
</reference>
<gene>
    <name evidence="5" type="ORF">OU415_02350</name>
</gene>
<comment type="caution">
    <text evidence="5">The sequence shown here is derived from an EMBL/GenBank/DDBJ whole genome shotgun (WGS) entry which is preliminary data.</text>
</comment>
<feature type="region of interest" description="Disordered" evidence="3">
    <location>
        <begin position="72"/>
        <end position="92"/>
    </location>
</feature>
<dbReference type="Pfam" id="PF05065">
    <property type="entry name" value="Phage_capsid"/>
    <property type="match status" value="1"/>
</dbReference>
<evidence type="ECO:0000259" key="4">
    <source>
        <dbReference type="Pfam" id="PF05065"/>
    </source>
</evidence>
<feature type="domain" description="Phage capsid-like C-terminal" evidence="4">
    <location>
        <begin position="176"/>
        <end position="408"/>
    </location>
</feature>
<feature type="coiled-coil region" evidence="2">
    <location>
        <begin position="7"/>
        <end position="67"/>
    </location>
</feature>
<evidence type="ECO:0000313" key="5">
    <source>
        <dbReference type="EMBL" id="MDA3624258.1"/>
    </source>
</evidence>
<dbReference type="Proteomes" id="UP001210380">
    <property type="component" value="Unassembled WGS sequence"/>
</dbReference>
<dbReference type="SUPFAM" id="SSF56563">
    <property type="entry name" value="Major capsid protein gp5"/>
    <property type="match status" value="1"/>
</dbReference>
<dbReference type="Gene3D" id="3.30.2400.10">
    <property type="entry name" value="Major capsid protein gp5"/>
    <property type="match status" value="1"/>
</dbReference>
<feature type="compositionally biased region" description="Basic and acidic residues" evidence="3">
    <location>
        <begin position="79"/>
        <end position="92"/>
    </location>
</feature>
<sequence length="410" mass="44537">MSEFPALKAAQGRLEAKNAELAAIFEEAGPELDMKQVKSVSDPLNAIRSLHEEINALGVEVDELKAVQKAADYSSANRGAREGEREEKADEQREAAFKSIGDAFVKSAAVKGKLGPQGPVAHLDVDLKALFETGGSAAAGDGWPPETTRTGKVVDFATRPIQVTDVFPTGSTSQQAVVYMEETTYTNAAGEILEAGTFPEAALALDEKQSPVRKIAVWLPITDEQLEDESHARGYVNNRLPFMLRQRLDSQLLNGNGTAPNLRGVLNTVGIQTQAKGTDAGPDAIYKAMTKVKVTGRARPDHVVMHSNDWQDIRLLRTADGIYIWGSPLETGQPRIWGLPIVENDVIAEGTALVGDFRNFTELVSRRGIDVQVTNSHDQFFIQGKQAIRADMRVALVVYRPTAFCTVTGI</sequence>
<organism evidence="5 6">
    <name type="scientific">Saccharopolyspora oryzae</name>
    <dbReference type="NCBI Taxonomy" id="2997343"/>
    <lineage>
        <taxon>Bacteria</taxon>
        <taxon>Bacillati</taxon>
        <taxon>Actinomycetota</taxon>
        <taxon>Actinomycetes</taxon>
        <taxon>Pseudonocardiales</taxon>
        <taxon>Pseudonocardiaceae</taxon>
        <taxon>Saccharopolyspora</taxon>
    </lineage>
</organism>
<dbReference type="Gene3D" id="3.30.2320.10">
    <property type="entry name" value="hypothetical protein PF0899 domain"/>
    <property type="match status" value="1"/>
</dbReference>
<accession>A0ABT4URU9</accession>
<dbReference type="InterPro" id="IPR024455">
    <property type="entry name" value="Phage_capsid"/>
</dbReference>
<dbReference type="InterPro" id="IPR054612">
    <property type="entry name" value="Phage_capsid-like_C"/>
</dbReference>
<name>A0ABT4URU9_9PSEU</name>
<dbReference type="NCBIfam" id="TIGR01554">
    <property type="entry name" value="major_cap_HK97"/>
    <property type="match status" value="1"/>
</dbReference>
<keyword evidence="6" id="KW-1185">Reference proteome</keyword>
<evidence type="ECO:0000256" key="1">
    <source>
        <dbReference type="ARBA" id="ARBA00004328"/>
    </source>
</evidence>
<keyword evidence="2" id="KW-0175">Coiled coil</keyword>
<evidence type="ECO:0000256" key="3">
    <source>
        <dbReference type="SAM" id="MobiDB-lite"/>
    </source>
</evidence>
<protein>
    <submittedName>
        <fullName evidence="5">Phage major capsid protein</fullName>
    </submittedName>
</protein>
<evidence type="ECO:0000256" key="2">
    <source>
        <dbReference type="SAM" id="Coils"/>
    </source>
</evidence>
<proteinExistence type="predicted"/>